<keyword evidence="2" id="KW-1185">Reference proteome</keyword>
<protein>
    <submittedName>
        <fullName evidence="1">Uncharacterized protein</fullName>
    </submittedName>
</protein>
<reference evidence="1" key="1">
    <citation type="submission" date="2019-10" db="EMBL/GenBank/DDBJ databases">
        <authorList>
            <consortium name="DOE Joint Genome Institute"/>
            <person name="Kuo A."/>
            <person name="Miyauchi S."/>
            <person name="Kiss E."/>
            <person name="Drula E."/>
            <person name="Kohler A."/>
            <person name="Sanchez-Garcia M."/>
            <person name="Andreopoulos B."/>
            <person name="Barry K.W."/>
            <person name="Bonito G."/>
            <person name="Buee M."/>
            <person name="Carver A."/>
            <person name="Chen C."/>
            <person name="Cichocki N."/>
            <person name="Clum A."/>
            <person name="Culley D."/>
            <person name="Crous P.W."/>
            <person name="Fauchery L."/>
            <person name="Girlanda M."/>
            <person name="Hayes R."/>
            <person name="Keri Z."/>
            <person name="LaButti K."/>
            <person name="Lipzen A."/>
            <person name="Lombard V."/>
            <person name="Magnuson J."/>
            <person name="Maillard F."/>
            <person name="Morin E."/>
            <person name="Murat C."/>
            <person name="Nolan M."/>
            <person name="Ohm R."/>
            <person name="Pangilinan J."/>
            <person name="Pereira M."/>
            <person name="Perotto S."/>
            <person name="Peter M."/>
            <person name="Riley R."/>
            <person name="Sitrit Y."/>
            <person name="Stielow B."/>
            <person name="Szollosi G."/>
            <person name="Zifcakova L."/>
            <person name="Stursova M."/>
            <person name="Spatafora J.W."/>
            <person name="Tedersoo L."/>
            <person name="Vaario L.-M."/>
            <person name="Yamada A."/>
            <person name="Yan M."/>
            <person name="Wang P."/>
            <person name="Xu J."/>
            <person name="Bruns T."/>
            <person name="Baldrian P."/>
            <person name="Vilgalys R."/>
            <person name="Henrissat B."/>
            <person name="Grigoriev I.V."/>
            <person name="Hibbett D."/>
            <person name="Nagy L.G."/>
            <person name="Martin F.M."/>
        </authorList>
    </citation>
    <scope>NUCLEOTIDE SEQUENCE</scope>
    <source>
        <strain evidence="1">BED1</strain>
    </source>
</reference>
<proteinExistence type="predicted"/>
<reference evidence="1" key="2">
    <citation type="journal article" date="2020" name="Nat. Commun.">
        <title>Large-scale genome sequencing of mycorrhizal fungi provides insights into the early evolution of symbiotic traits.</title>
        <authorList>
            <person name="Miyauchi S."/>
            <person name="Kiss E."/>
            <person name="Kuo A."/>
            <person name="Drula E."/>
            <person name="Kohler A."/>
            <person name="Sanchez-Garcia M."/>
            <person name="Morin E."/>
            <person name="Andreopoulos B."/>
            <person name="Barry K.W."/>
            <person name="Bonito G."/>
            <person name="Buee M."/>
            <person name="Carver A."/>
            <person name="Chen C."/>
            <person name="Cichocki N."/>
            <person name="Clum A."/>
            <person name="Culley D."/>
            <person name="Crous P.W."/>
            <person name="Fauchery L."/>
            <person name="Girlanda M."/>
            <person name="Hayes R.D."/>
            <person name="Keri Z."/>
            <person name="LaButti K."/>
            <person name="Lipzen A."/>
            <person name="Lombard V."/>
            <person name="Magnuson J."/>
            <person name="Maillard F."/>
            <person name="Murat C."/>
            <person name="Nolan M."/>
            <person name="Ohm R.A."/>
            <person name="Pangilinan J."/>
            <person name="Pereira M.F."/>
            <person name="Perotto S."/>
            <person name="Peter M."/>
            <person name="Pfister S."/>
            <person name="Riley R."/>
            <person name="Sitrit Y."/>
            <person name="Stielow J.B."/>
            <person name="Szollosi G."/>
            <person name="Zifcakova L."/>
            <person name="Stursova M."/>
            <person name="Spatafora J.W."/>
            <person name="Tedersoo L."/>
            <person name="Vaario L.M."/>
            <person name="Yamada A."/>
            <person name="Yan M."/>
            <person name="Wang P."/>
            <person name="Xu J."/>
            <person name="Bruns T."/>
            <person name="Baldrian P."/>
            <person name="Vilgalys R."/>
            <person name="Dunand C."/>
            <person name="Henrissat B."/>
            <person name="Grigoriev I.V."/>
            <person name="Hibbett D."/>
            <person name="Nagy L.G."/>
            <person name="Martin F.M."/>
        </authorList>
    </citation>
    <scope>NUCLEOTIDE SEQUENCE</scope>
    <source>
        <strain evidence="1">BED1</strain>
    </source>
</reference>
<organism evidence="1 2">
    <name type="scientific">Boletus edulis BED1</name>
    <dbReference type="NCBI Taxonomy" id="1328754"/>
    <lineage>
        <taxon>Eukaryota</taxon>
        <taxon>Fungi</taxon>
        <taxon>Dikarya</taxon>
        <taxon>Basidiomycota</taxon>
        <taxon>Agaricomycotina</taxon>
        <taxon>Agaricomycetes</taxon>
        <taxon>Agaricomycetidae</taxon>
        <taxon>Boletales</taxon>
        <taxon>Boletineae</taxon>
        <taxon>Boletaceae</taxon>
        <taxon>Boletoideae</taxon>
        <taxon>Boletus</taxon>
    </lineage>
</organism>
<comment type="caution">
    <text evidence="1">The sequence shown here is derived from an EMBL/GenBank/DDBJ whole genome shotgun (WGS) entry which is preliminary data.</text>
</comment>
<evidence type="ECO:0000313" key="2">
    <source>
        <dbReference type="Proteomes" id="UP001194468"/>
    </source>
</evidence>
<name>A0AAD4BZM7_BOLED</name>
<feature type="non-terminal residue" evidence="1">
    <location>
        <position position="63"/>
    </location>
</feature>
<accession>A0AAD4BZM7</accession>
<evidence type="ECO:0000313" key="1">
    <source>
        <dbReference type="EMBL" id="KAF8443304.1"/>
    </source>
</evidence>
<dbReference type="EMBL" id="WHUW01000008">
    <property type="protein sequence ID" value="KAF8443304.1"/>
    <property type="molecule type" value="Genomic_DNA"/>
</dbReference>
<sequence>VSLILATLSDIQSLESFILSSKFLYNVFNSRRASVLRVVVSNHLGLATPSAVRLLKVMMNVDA</sequence>
<dbReference type="Proteomes" id="UP001194468">
    <property type="component" value="Unassembled WGS sequence"/>
</dbReference>
<dbReference type="AlphaFoldDB" id="A0AAD4BZM7"/>
<gene>
    <name evidence="1" type="ORF">L210DRAFT_3363320</name>
</gene>
<feature type="non-terminal residue" evidence="1">
    <location>
        <position position="1"/>
    </location>
</feature>